<comment type="caution">
    <text evidence="12">The sequence shown here is derived from an EMBL/GenBank/DDBJ whole genome shotgun (WGS) entry which is preliminary data.</text>
</comment>
<evidence type="ECO:0000256" key="9">
    <source>
        <dbReference type="ARBA" id="ARBA00037955"/>
    </source>
</evidence>
<feature type="domain" description="NAD-dependent epimerase/dehydratase" evidence="11">
    <location>
        <begin position="119"/>
        <end position="315"/>
    </location>
</feature>
<keyword evidence="13" id="KW-1185">Reference proteome</keyword>
<accession>A0A9W9S3Z1</accession>
<dbReference type="CDD" id="cd05247">
    <property type="entry name" value="UDP_G4E_1_SDR_e"/>
    <property type="match status" value="1"/>
</dbReference>
<keyword evidence="6" id="KW-0299">Galactose metabolism</keyword>
<protein>
    <submittedName>
        <fullName evidence="12">Bifunctional protein GAL10</fullName>
    </submittedName>
</protein>
<dbReference type="Pfam" id="PF01370">
    <property type="entry name" value="Epimerase"/>
    <property type="match status" value="2"/>
</dbReference>
<proteinExistence type="inferred from homology"/>
<dbReference type="Gene3D" id="3.40.50.720">
    <property type="entry name" value="NAD(P)-binding Rossmann-like Domain"/>
    <property type="match status" value="2"/>
</dbReference>
<dbReference type="RefSeq" id="XP_056555038.1">
    <property type="nucleotide sequence ID" value="XM_056699625.1"/>
</dbReference>
<reference evidence="12" key="2">
    <citation type="journal article" date="2023" name="IMA Fungus">
        <title>Comparative genomic study of the Penicillium genus elucidates a diverse pangenome and 15 lateral gene transfer events.</title>
        <authorList>
            <person name="Petersen C."/>
            <person name="Sorensen T."/>
            <person name="Nielsen M.R."/>
            <person name="Sondergaard T.E."/>
            <person name="Sorensen J.L."/>
            <person name="Fitzpatrick D.A."/>
            <person name="Frisvad J.C."/>
            <person name="Nielsen K.L."/>
        </authorList>
    </citation>
    <scope>NUCLEOTIDE SEQUENCE</scope>
    <source>
        <strain evidence="12">IBT 29864</strain>
    </source>
</reference>
<comment type="pathway">
    <text evidence="4">Carbohydrate metabolism; hexose metabolism.</text>
</comment>
<gene>
    <name evidence="12" type="ORF">N7496_006696</name>
</gene>
<dbReference type="NCBIfam" id="TIGR01179">
    <property type="entry name" value="galE"/>
    <property type="match status" value="1"/>
</dbReference>
<dbReference type="GO" id="GO:0003978">
    <property type="term" value="F:UDP-glucose 4-epimerase activity"/>
    <property type="evidence" value="ECO:0007669"/>
    <property type="project" value="UniProtKB-EC"/>
</dbReference>
<evidence type="ECO:0000256" key="10">
    <source>
        <dbReference type="ARBA" id="ARBA00038238"/>
    </source>
</evidence>
<comment type="catalytic activity">
    <reaction evidence="1">
        <text>UDP-alpha-D-glucose = UDP-alpha-D-galactose</text>
        <dbReference type="Rhea" id="RHEA:22168"/>
        <dbReference type="ChEBI" id="CHEBI:58885"/>
        <dbReference type="ChEBI" id="CHEBI:66914"/>
        <dbReference type="EC" id="5.1.3.2"/>
    </reaction>
</comment>
<comment type="similarity">
    <text evidence="10">In the C-terminal section; belongs to the aldose epimerase family.</text>
</comment>
<evidence type="ECO:0000256" key="8">
    <source>
        <dbReference type="ARBA" id="ARBA00037676"/>
    </source>
</evidence>
<evidence type="ECO:0000313" key="13">
    <source>
        <dbReference type="Proteomes" id="UP001147782"/>
    </source>
</evidence>
<comment type="cofactor">
    <cofactor evidence="2">
        <name>NAD(+)</name>
        <dbReference type="ChEBI" id="CHEBI:57540"/>
    </cofactor>
</comment>
<evidence type="ECO:0000256" key="3">
    <source>
        <dbReference type="ARBA" id="ARBA00004947"/>
    </source>
</evidence>
<dbReference type="InterPro" id="IPR005886">
    <property type="entry name" value="UDP_G4E"/>
</dbReference>
<dbReference type="GeneID" id="81438804"/>
<evidence type="ECO:0000256" key="4">
    <source>
        <dbReference type="ARBA" id="ARBA00005028"/>
    </source>
</evidence>
<dbReference type="PANTHER" id="PTHR43725:SF47">
    <property type="entry name" value="UDP-GLUCOSE 4-EPIMERASE"/>
    <property type="match status" value="1"/>
</dbReference>
<evidence type="ECO:0000256" key="1">
    <source>
        <dbReference type="ARBA" id="ARBA00000083"/>
    </source>
</evidence>
<evidence type="ECO:0000313" key="12">
    <source>
        <dbReference type="EMBL" id="KAJ5370604.1"/>
    </source>
</evidence>
<organism evidence="12 13">
    <name type="scientific">Penicillium cataractarum</name>
    <dbReference type="NCBI Taxonomy" id="2100454"/>
    <lineage>
        <taxon>Eukaryota</taxon>
        <taxon>Fungi</taxon>
        <taxon>Dikarya</taxon>
        <taxon>Ascomycota</taxon>
        <taxon>Pezizomycotina</taxon>
        <taxon>Eurotiomycetes</taxon>
        <taxon>Eurotiomycetidae</taxon>
        <taxon>Eurotiales</taxon>
        <taxon>Aspergillaceae</taxon>
        <taxon>Penicillium</taxon>
    </lineage>
</organism>
<name>A0A9W9S3Z1_9EURO</name>
<dbReference type="InterPro" id="IPR036291">
    <property type="entry name" value="NAD(P)-bd_dom_sf"/>
</dbReference>
<evidence type="ECO:0000256" key="2">
    <source>
        <dbReference type="ARBA" id="ARBA00001911"/>
    </source>
</evidence>
<evidence type="ECO:0000256" key="6">
    <source>
        <dbReference type="ARBA" id="ARBA00023144"/>
    </source>
</evidence>
<keyword evidence="5" id="KW-0520">NAD</keyword>
<comment type="function">
    <text evidence="8">Mutarotase converts alpha-aldose to the beta-anomer. It is active on D-glucose, L-arabinose, D-xylose, D-galactose, maltose and lactose.</text>
</comment>
<keyword evidence="7" id="KW-0413">Isomerase</keyword>
<reference evidence="12" key="1">
    <citation type="submission" date="2022-11" db="EMBL/GenBank/DDBJ databases">
        <authorList>
            <person name="Petersen C."/>
        </authorList>
    </citation>
    <scope>NUCLEOTIDE SEQUENCE</scope>
    <source>
        <strain evidence="12">IBT 29864</strain>
    </source>
</reference>
<dbReference type="InterPro" id="IPR001509">
    <property type="entry name" value="Epimerase_deHydtase"/>
</dbReference>
<evidence type="ECO:0000256" key="7">
    <source>
        <dbReference type="ARBA" id="ARBA00023235"/>
    </source>
</evidence>
<comment type="pathway">
    <text evidence="3">Carbohydrate metabolism; galactose metabolism.</text>
</comment>
<dbReference type="Proteomes" id="UP001147782">
    <property type="component" value="Unassembled WGS sequence"/>
</dbReference>
<keyword evidence="6" id="KW-0119">Carbohydrate metabolism</keyword>
<dbReference type="SUPFAM" id="SSF51735">
    <property type="entry name" value="NAD(P)-binding Rossmann-fold domains"/>
    <property type="match status" value="1"/>
</dbReference>
<dbReference type="GO" id="GO:0006012">
    <property type="term" value="P:galactose metabolic process"/>
    <property type="evidence" value="ECO:0007669"/>
    <property type="project" value="UniProtKB-KW"/>
</dbReference>
<dbReference type="Gene3D" id="3.90.25.10">
    <property type="entry name" value="UDP-galactose 4-epimerase, domain 1"/>
    <property type="match status" value="1"/>
</dbReference>
<dbReference type="OrthoDB" id="9402762at2759"/>
<evidence type="ECO:0000259" key="11">
    <source>
        <dbReference type="Pfam" id="PF01370"/>
    </source>
</evidence>
<dbReference type="GO" id="GO:0005829">
    <property type="term" value="C:cytosol"/>
    <property type="evidence" value="ECO:0007669"/>
    <property type="project" value="TreeGrafter"/>
</dbReference>
<dbReference type="PANTHER" id="PTHR43725">
    <property type="entry name" value="UDP-GLUCOSE 4-EPIMERASE"/>
    <property type="match status" value="1"/>
</dbReference>
<comment type="similarity">
    <text evidence="9">In the N-terminal section; belongs to the NAD(P)-dependent epimerase/dehydratase family.</text>
</comment>
<sequence>MPAGSVLVAGGTGYIGSFTTLALLEAGYKVVVADNLYNSSAEALNRVEAICGKKAEFVQLDVTEENGFDKVFEAHPDIDSVIHFAALKVRSYIHAELEETNSAQPLSRNNPETDTLLYIQAVGESGEKPLDYYLVNVYGTINLLRSMVKHNVSNIVFSSSATVYGDATRFPNMIPIPEECPLGPTNPYGNTKFAVETAITDVINAQRNNAIKAGNEAEAKKWNGALLRYFNPAGAHPSGIMGEDPQGVPYNLLPLLAQVATGKREKLLVFGDDYASHDGTAIRDYIHILDLADGHLKALNYLREHNPGVRAWNLGTGKGSTVYEMIKAFSAAVGRDLPYEVAPRRAGDVLNLTANATRATNELGWTPKYTLENACEDLWRWTKNNPQGYRQQPPAELLAALKK</sequence>
<feature type="domain" description="NAD-dependent epimerase/dehydratase" evidence="11">
    <location>
        <begin position="6"/>
        <end position="88"/>
    </location>
</feature>
<dbReference type="EMBL" id="JAPZBS010000005">
    <property type="protein sequence ID" value="KAJ5370604.1"/>
    <property type="molecule type" value="Genomic_DNA"/>
</dbReference>
<evidence type="ECO:0000256" key="5">
    <source>
        <dbReference type="ARBA" id="ARBA00023027"/>
    </source>
</evidence>
<dbReference type="AlphaFoldDB" id="A0A9W9S3Z1"/>